<evidence type="ECO:0000313" key="1">
    <source>
        <dbReference type="EMBL" id="MBB5338196.1"/>
    </source>
</evidence>
<evidence type="ECO:0000313" key="2">
    <source>
        <dbReference type="Proteomes" id="UP000569005"/>
    </source>
</evidence>
<sequence>MSIAPNMIVTSDLWAHNPKVVGSPVALIDCNPQRFQFLVLIRLHRLQVGMPSRIVESVTECTVAVCKKPFWWLPCIRAAAETIDRSVGRRSSSSIRLSSGQEGARST</sequence>
<accession>A0ACC5NUT9</accession>
<keyword evidence="2" id="KW-1185">Reference proteome</keyword>
<comment type="caution">
    <text evidence="1">The sequence shown here is derived from an EMBL/GenBank/DDBJ whole genome shotgun (WGS) entry which is preliminary data.</text>
</comment>
<organism evidence="1 2">
    <name type="scientific">Tunturiibacter gelidiferens</name>
    <dbReference type="NCBI Taxonomy" id="3069689"/>
    <lineage>
        <taxon>Bacteria</taxon>
        <taxon>Pseudomonadati</taxon>
        <taxon>Acidobacteriota</taxon>
        <taxon>Terriglobia</taxon>
        <taxon>Terriglobales</taxon>
        <taxon>Acidobacteriaceae</taxon>
        <taxon>Tunturiibacter</taxon>
    </lineage>
</organism>
<name>A0ACC5NUT9_9BACT</name>
<dbReference type="EMBL" id="JACHEA010000001">
    <property type="protein sequence ID" value="MBB5338196.1"/>
    <property type="molecule type" value="Genomic_DNA"/>
</dbReference>
<reference evidence="1" key="1">
    <citation type="submission" date="2020-08" db="EMBL/GenBank/DDBJ databases">
        <title>Genomic Encyclopedia of Type Strains, Phase IV (KMG-V): Genome sequencing to study the core and pangenomes of soil and plant-associated prokaryotes.</title>
        <authorList>
            <person name="Whitman W."/>
        </authorList>
    </citation>
    <scope>NUCLEOTIDE SEQUENCE</scope>
    <source>
        <strain evidence="1">M8UP15</strain>
    </source>
</reference>
<proteinExistence type="predicted"/>
<gene>
    <name evidence="1" type="ORF">HDF13_000529</name>
</gene>
<protein>
    <submittedName>
        <fullName evidence="1">Uncharacterized protein</fullName>
    </submittedName>
</protein>
<dbReference type="Proteomes" id="UP000569005">
    <property type="component" value="Unassembled WGS sequence"/>
</dbReference>